<dbReference type="RefSeq" id="WP_167467085.1">
    <property type="nucleotide sequence ID" value="NZ_AP018823.1"/>
</dbReference>
<accession>A0A3G9GJ97</accession>
<dbReference type="EMBL" id="AP018823">
    <property type="protein sequence ID" value="BBF85607.1"/>
    <property type="molecule type" value="Genomic_DNA"/>
</dbReference>
<dbReference type="InterPro" id="IPR021104">
    <property type="entry name" value="KfrA_DNA-bd_N"/>
</dbReference>
<name>A0A3G9GJ97_9NEIS</name>
<feature type="coiled-coil region" evidence="1">
    <location>
        <begin position="84"/>
        <end position="332"/>
    </location>
</feature>
<evidence type="ECO:0000313" key="3">
    <source>
        <dbReference type="EMBL" id="BBF85607.1"/>
    </source>
</evidence>
<reference evidence="4" key="1">
    <citation type="journal article" date="2017" name="Biotechnol. Biofuels">
        <title>Evaluation of environmental bacterial communities as a factor affecting the growth of duckweed Lemna minor.</title>
        <authorList>
            <person name="Ishizawa H."/>
            <person name="Kuroda M."/>
            <person name="Morikawa M."/>
            <person name="Ike M."/>
        </authorList>
    </citation>
    <scope>NUCLEOTIDE SEQUENCE [LARGE SCALE GENOMIC DNA]</scope>
    <source>
        <strain evidence="4">H3</strain>
    </source>
</reference>
<feature type="domain" description="KfrA N-terminal DNA-binding" evidence="2">
    <location>
        <begin position="7"/>
        <end position="118"/>
    </location>
</feature>
<reference evidence="4" key="3">
    <citation type="journal article" date="2017" name="Plant Physiol. Biochem.">
        <title>Differential oxidative and antioxidative response of duckweed Lemna minor toward plant growth promoting/inhibiting bacteria.</title>
        <authorList>
            <person name="Ishizawa H."/>
            <person name="Kuroda M."/>
            <person name="Morikawa M."/>
            <person name="Ike M."/>
        </authorList>
    </citation>
    <scope>NUCLEOTIDE SEQUENCE [LARGE SCALE GENOMIC DNA]</scope>
    <source>
        <strain evidence="4">H3</strain>
    </source>
</reference>
<reference evidence="3 4" key="2">
    <citation type="journal article" date="2017" name="Genome Announc.">
        <title>Draft genome sequence of Aquitalea magnusonii strain H3, a plant growth-promoting bacterium of duckweed Lemna minor.</title>
        <authorList>
            <person name="Ishizawa H."/>
            <person name="Kuroda M."/>
            <person name="Ike M."/>
        </authorList>
    </citation>
    <scope>NUCLEOTIDE SEQUENCE [LARGE SCALE GENOMIC DNA]</scope>
    <source>
        <strain evidence="3 4">H3</strain>
    </source>
</reference>
<dbReference type="KEGG" id="amah:DLM_1991"/>
<gene>
    <name evidence="3" type="ORF">DLM_1991</name>
</gene>
<keyword evidence="4" id="KW-1185">Reference proteome</keyword>
<evidence type="ECO:0000259" key="2">
    <source>
        <dbReference type="Pfam" id="PF11740"/>
    </source>
</evidence>
<proteinExistence type="predicted"/>
<sequence>MAADIYARIRQVAFDLVGEGIWPTVVEVRSRLGTGSNTTINNTLKEWRQEFLSRMASSSRYPDWPTGLAEAFGMIWQKSCEAAEQQWEGMRKEAAAQVAAAEQEKTTLQAQLESVESALQSSLRELELRAARQQELEAKLQAAEQRHALLEANCLGLNEQLEQGRQSLLQLRQEAEERVAELESRHDQRLQEARQEAERRETLAYERLEGLRVRLYEQVEEERQSMKLATASLQDELQAARLQASRTEQQWRERLAERDREAGKQAARLEMLELRNAELQQACERQSVLSEQASARLLDMAGENARLASEMSAGLERQLARLASAMHDARQDLLVLDEAGMREWVSRQLQLPLG</sequence>
<organism evidence="3 4">
    <name type="scientific">Aquitalea magnusonii</name>
    <dbReference type="NCBI Taxonomy" id="332411"/>
    <lineage>
        <taxon>Bacteria</taxon>
        <taxon>Pseudomonadati</taxon>
        <taxon>Pseudomonadota</taxon>
        <taxon>Betaproteobacteria</taxon>
        <taxon>Neisseriales</taxon>
        <taxon>Chromobacteriaceae</taxon>
        <taxon>Aquitalea</taxon>
    </lineage>
</organism>
<evidence type="ECO:0000256" key="1">
    <source>
        <dbReference type="SAM" id="Coils"/>
    </source>
</evidence>
<keyword evidence="1" id="KW-0175">Coiled coil</keyword>
<evidence type="ECO:0000313" key="4">
    <source>
        <dbReference type="Proteomes" id="UP000198290"/>
    </source>
</evidence>
<dbReference type="AlphaFoldDB" id="A0A3G9GJ97"/>
<dbReference type="Pfam" id="PF11740">
    <property type="entry name" value="KfrA_N"/>
    <property type="match status" value="1"/>
</dbReference>
<protein>
    <submittedName>
        <fullName evidence="3">Chromosome partition protein smc</fullName>
    </submittedName>
</protein>
<dbReference type="Proteomes" id="UP000198290">
    <property type="component" value="Chromosome"/>
</dbReference>